<keyword evidence="2" id="KW-1133">Transmembrane helix</keyword>
<dbReference type="KEGG" id="nlc:EBAPG3_002065"/>
<reference evidence="3 4" key="1">
    <citation type="journal article" date="2015" name="Int. J. Syst. Evol. Microbiol.">
        <title>Nitrosospira lacus sp. nov., a psychrotolerant, ammonia-oxidizing bacterium from sandy lake sediment.</title>
        <authorList>
            <person name="Urakawa H."/>
            <person name="Garcia J.C."/>
            <person name="Nielsen J.L."/>
            <person name="Le V.Q."/>
            <person name="Kozlowski J.A."/>
            <person name="Stein L.Y."/>
            <person name="Lim C.K."/>
            <person name="Pommerening-Roser A."/>
            <person name="Martens-Habbena W."/>
            <person name="Stahl D.A."/>
            <person name="Klotz M.G."/>
        </authorList>
    </citation>
    <scope>NUCLEOTIDE SEQUENCE [LARGE SCALE GENOMIC DNA]</scope>
    <source>
        <strain evidence="3 4">APG3</strain>
    </source>
</reference>
<dbReference type="RefSeq" id="WP_004175321.1">
    <property type="nucleotide sequence ID" value="NZ_CP021106.3"/>
</dbReference>
<evidence type="ECO:0000313" key="4">
    <source>
        <dbReference type="Proteomes" id="UP000012179"/>
    </source>
</evidence>
<feature type="coiled-coil region" evidence="1">
    <location>
        <begin position="42"/>
        <end position="69"/>
    </location>
</feature>
<gene>
    <name evidence="3" type="ORF">EBAPG3_002065</name>
</gene>
<keyword evidence="4" id="KW-1185">Reference proteome</keyword>
<keyword evidence="2" id="KW-0472">Membrane</keyword>
<dbReference type="Proteomes" id="UP000012179">
    <property type="component" value="Chromosome"/>
</dbReference>
<sequence length="200" mass="22808">MTRRIDPEPVVIFMAFMGTIGAMVGAVNYVKTHYKPLPSQVREKLVRSLRELDDHIKHLRADLANIEEIFLNARFPRDRTIRLGNGAYLTPIEFARYEKVSDKIFCRIREVQKLSLKIEREATKLDALNMAPTTNVLGQVYERQTKLMEARNLTLEEAWGELHGIAQGLECAIEELEKQLKPVSSARANVEQPLSGRPPV</sequence>
<organism evidence="3 4">
    <name type="scientific">Nitrosospira lacus</name>
    <dbReference type="NCBI Taxonomy" id="1288494"/>
    <lineage>
        <taxon>Bacteria</taxon>
        <taxon>Pseudomonadati</taxon>
        <taxon>Pseudomonadota</taxon>
        <taxon>Betaproteobacteria</taxon>
        <taxon>Nitrosomonadales</taxon>
        <taxon>Nitrosomonadaceae</taxon>
        <taxon>Nitrosospira</taxon>
    </lineage>
</organism>
<name>A0A1W6SLF7_9PROT</name>
<accession>A0A1W6SLF7</accession>
<evidence type="ECO:0000256" key="2">
    <source>
        <dbReference type="SAM" id="Phobius"/>
    </source>
</evidence>
<proteinExistence type="predicted"/>
<evidence type="ECO:0000256" key="1">
    <source>
        <dbReference type="SAM" id="Coils"/>
    </source>
</evidence>
<feature type="transmembrane region" description="Helical" evidence="2">
    <location>
        <begin position="12"/>
        <end position="30"/>
    </location>
</feature>
<keyword evidence="2" id="KW-0812">Transmembrane</keyword>
<evidence type="ECO:0000313" key="3">
    <source>
        <dbReference type="EMBL" id="ARO86658.1"/>
    </source>
</evidence>
<dbReference type="EMBL" id="CP021106">
    <property type="protein sequence ID" value="ARO86658.1"/>
    <property type="molecule type" value="Genomic_DNA"/>
</dbReference>
<dbReference type="AlphaFoldDB" id="A0A1W6SLF7"/>
<keyword evidence="1" id="KW-0175">Coiled coil</keyword>
<protein>
    <submittedName>
        <fullName evidence="3">Uncharacterized protein</fullName>
    </submittedName>
</protein>